<keyword evidence="4" id="KW-1185">Reference proteome</keyword>
<evidence type="ECO:0000256" key="1">
    <source>
        <dbReference type="SAM" id="MobiDB-lite"/>
    </source>
</evidence>
<keyword evidence="2" id="KW-0472">Membrane</keyword>
<evidence type="ECO:0000313" key="4">
    <source>
        <dbReference type="Proteomes" id="UP000188268"/>
    </source>
</evidence>
<keyword evidence="2" id="KW-0812">Transmembrane</keyword>
<evidence type="ECO:0000256" key="2">
    <source>
        <dbReference type="SAM" id="Phobius"/>
    </source>
</evidence>
<feature type="transmembrane region" description="Helical" evidence="2">
    <location>
        <begin position="83"/>
        <end position="103"/>
    </location>
</feature>
<comment type="caution">
    <text evidence="3">The sequence shown here is derived from an EMBL/GenBank/DDBJ whole genome shotgun (WGS) entry which is preliminary data.</text>
</comment>
<organism evidence="3 4">
    <name type="scientific">Corchorus capsularis</name>
    <name type="common">Jute</name>
    <dbReference type="NCBI Taxonomy" id="210143"/>
    <lineage>
        <taxon>Eukaryota</taxon>
        <taxon>Viridiplantae</taxon>
        <taxon>Streptophyta</taxon>
        <taxon>Embryophyta</taxon>
        <taxon>Tracheophyta</taxon>
        <taxon>Spermatophyta</taxon>
        <taxon>Magnoliopsida</taxon>
        <taxon>eudicotyledons</taxon>
        <taxon>Gunneridae</taxon>
        <taxon>Pentapetalae</taxon>
        <taxon>rosids</taxon>
        <taxon>malvids</taxon>
        <taxon>Malvales</taxon>
        <taxon>Malvaceae</taxon>
        <taxon>Grewioideae</taxon>
        <taxon>Apeibeae</taxon>
        <taxon>Corchorus</taxon>
    </lineage>
</organism>
<protein>
    <submittedName>
        <fullName evidence="3">Uncharacterized protein</fullName>
    </submittedName>
</protein>
<dbReference type="Proteomes" id="UP000188268">
    <property type="component" value="Unassembled WGS sequence"/>
</dbReference>
<accession>A0A1R3GU44</accession>
<sequence>MAATAVSFNSCTRSKKSCSLIATTASLSAISAQVSASFALACSSLDFFFNVISRFRKCSIHDKVSKDEVRRALFDMHPSESSGFDSIIGITFAATVVVLGLIFTNGGKAFLDSVIFYLTYNLYGKVQLQPILTGGGGGRRALRGNILTNLGSSEGPGQAQDPSQAKGGHDGLAPKTRSCKISLCHKSPMHAATSPEQYRKRVGKLARGTPVLGWV</sequence>
<dbReference type="EMBL" id="AWWV01013425">
    <property type="protein sequence ID" value="OMO61557.1"/>
    <property type="molecule type" value="Genomic_DNA"/>
</dbReference>
<keyword evidence="2" id="KW-1133">Transmembrane helix</keyword>
<dbReference type="Gramene" id="OMO61557">
    <property type="protein sequence ID" value="OMO61557"/>
    <property type="gene ID" value="CCACVL1_23429"/>
</dbReference>
<proteinExistence type="predicted"/>
<name>A0A1R3GU44_COCAP</name>
<dbReference type="OrthoDB" id="10659851at2759"/>
<reference evidence="3 4" key="1">
    <citation type="submission" date="2013-09" db="EMBL/GenBank/DDBJ databases">
        <title>Corchorus capsularis genome sequencing.</title>
        <authorList>
            <person name="Alam M."/>
            <person name="Haque M.S."/>
            <person name="Islam M.S."/>
            <person name="Emdad E.M."/>
            <person name="Islam M.M."/>
            <person name="Ahmed B."/>
            <person name="Halim A."/>
            <person name="Hossen Q.M.M."/>
            <person name="Hossain M.Z."/>
            <person name="Ahmed R."/>
            <person name="Khan M.M."/>
            <person name="Islam R."/>
            <person name="Rashid M.M."/>
            <person name="Khan S.A."/>
            <person name="Rahman M.S."/>
            <person name="Alam M."/>
        </authorList>
    </citation>
    <scope>NUCLEOTIDE SEQUENCE [LARGE SCALE GENOMIC DNA]</scope>
    <source>
        <strain evidence="4">cv. CVL-1</strain>
        <tissue evidence="3">Whole seedling</tissue>
    </source>
</reference>
<feature type="region of interest" description="Disordered" evidence="1">
    <location>
        <begin position="151"/>
        <end position="172"/>
    </location>
</feature>
<dbReference type="AlphaFoldDB" id="A0A1R3GU44"/>
<gene>
    <name evidence="3" type="ORF">CCACVL1_23429</name>
</gene>
<evidence type="ECO:0000313" key="3">
    <source>
        <dbReference type="EMBL" id="OMO61557.1"/>
    </source>
</evidence>